<dbReference type="OrthoDB" id="9880339at2759"/>
<evidence type="ECO:0000256" key="5">
    <source>
        <dbReference type="ARBA" id="ARBA00023136"/>
    </source>
</evidence>
<evidence type="ECO:0000313" key="11">
    <source>
        <dbReference type="RefSeq" id="XP_047008373.1"/>
    </source>
</evidence>
<feature type="transmembrane region" description="Helical" evidence="8">
    <location>
        <begin position="293"/>
        <end position="314"/>
    </location>
</feature>
<keyword evidence="10" id="KW-1185">Reference proteome</keyword>
<feature type="transmembrane region" description="Helical" evidence="8">
    <location>
        <begin position="196"/>
        <end position="221"/>
    </location>
</feature>
<keyword evidence="7" id="KW-0807">Transducer</keyword>
<feature type="domain" description="G-protein coupled receptors family 1 profile" evidence="9">
    <location>
        <begin position="50"/>
        <end position="312"/>
    </location>
</feature>
<keyword evidence="6" id="KW-0675">Receptor</keyword>
<dbReference type="PANTHER" id="PTHR45695:SF37">
    <property type="entry name" value="FREE FATTY ACID RECEPTOR 4-LIKE"/>
    <property type="match status" value="1"/>
</dbReference>
<gene>
    <name evidence="11" type="primary">LOC108260699</name>
</gene>
<protein>
    <submittedName>
        <fullName evidence="11">Free fatty acid receptor 4-like</fullName>
    </submittedName>
</protein>
<dbReference type="GO" id="GO:0005886">
    <property type="term" value="C:plasma membrane"/>
    <property type="evidence" value="ECO:0007669"/>
    <property type="project" value="TreeGrafter"/>
</dbReference>
<feature type="transmembrane region" description="Helical" evidence="8">
    <location>
        <begin position="106"/>
        <end position="125"/>
    </location>
</feature>
<evidence type="ECO:0000256" key="8">
    <source>
        <dbReference type="SAM" id="Phobius"/>
    </source>
</evidence>
<feature type="transmembrane region" description="Helical" evidence="8">
    <location>
        <begin position="70"/>
        <end position="94"/>
    </location>
</feature>
<accession>A0A979EPQ2</accession>
<dbReference type="PRINTS" id="PR00237">
    <property type="entry name" value="GPCRRHODOPSN"/>
</dbReference>
<feature type="transmembrane region" description="Helical" evidence="8">
    <location>
        <begin position="257"/>
        <end position="281"/>
    </location>
</feature>
<dbReference type="Pfam" id="PF00001">
    <property type="entry name" value="7tm_1"/>
    <property type="match status" value="1"/>
</dbReference>
<dbReference type="PANTHER" id="PTHR45695">
    <property type="entry name" value="LEUCOKININ RECEPTOR-RELATED"/>
    <property type="match status" value="1"/>
</dbReference>
<keyword evidence="3 8" id="KW-1133">Transmembrane helix</keyword>
<dbReference type="KEGG" id="ipu:108260699"/>
<evidence type="ECO:0000256" key="3">
    <source>
        <dbReference type="ARBA" id="ARBA00022989"/>
    </source>
</evidence>
<proteinExistence type="predicted"/>
<feature type="transmembrane region" description="Helical" evidence="8">
    <location>
        <begin position="30"/>
        <end position="58"/>
    </location>
</feature>
<dbReference type="AlphaFoldDB" id="A0A979EPQ2"/>
<evidence type="ECO:0000259" key="9">
    <source>
        <dbReference type="PROSITE" id="PS50262"/>
    </source>
</evidence>
<keyword evidence="5 8" id="KW-0472">Membrane</keyword>
<dbReference type="GO" id="GO:0004930">
    <property type="term" value="F:G protein-coupled receptor activity"/>
    <property type="evidence" value="ECO:0007669"/>
    <property type="project" value="UniProtKB-KW"/>
</dbReference>
<evidence type="ECO:0000256" key="1">
    <source>
        <dbReference type="ARBA" id="ARBA00004141"/>
    </source>
</evidence>
<name>A0A979EPQ2_ICTPU</name>
<keyword evidence="2 8" id="KW-0812">Transmembrane</keyword>
<feature type="transmembrane region" description="Helical" evidence="8">
    <location>
        <begin position="146"/>
        <end position="168"/>
    </location>
</feature>
<organism evidence="10 11">
    <name type="scientific">Ictalurus punctatus</name>
    <name type="common">Channel catfish</name>
    <name type="synonym">Silurus punctatus</name>
    <dbReference type="NCBI Taxonomy" id="7998"/>
    <lineage>
        <taxon>Eukaryota</taxon>
        <taxon>Metazoa</taxon>
        <taxon>Chordata</taxon>
        <taxon>Craniata</taxon>
        <taxon>Vertebrata</taxon>
        <taxon>Euteleostomi</taxon>
        <taxon>Actinopterygii</taxon>
        <taxon>Neopterygii</taxon>
        <taxon>Teleostei</taxon>
        <taxon>Ostariophysi</taxon>
        <taxon>Siluriformes</taxon>
        <taxon>Ictaluridae</taxon>
        <taxon>Ictalurus</taxon>
    </lineage>
</organism>
<dbReference type="InterPro" id="IPR000276">
    <property type="entry name" value="GPCR_Rhodpsn"/>
</dbReference>
<dbReference type="PROSITE" id="PS50262">
    <property type="entry name" value="G_PROTEIN_RECEP_F1_2"/>
    <property type="match status" value="1"/>
</dbReference>
<reference evidence="11" key="2">
    <citation type="submission" date="2025-08" db="UniProtKB">
        <authorList>
            <consortium name="RefSeq"/>
        </authorList>
    </citation>
    <scope>IDENTIFICATION</scope>
    <source>
        <tissue evidence="11">Blood</tissue>
    </source>
</reference>
<dbReference type="RefSeq" id="XP_047008373.1">
    <property type="nucleotide sequence ID" value="XM_047152417.2"/>
</dbReference>
<sequence>MLLLIEPTSHLLVQNFSYFSYFSELQHSYWFVPVIETMVLLILFLVSVVGNLGALILVIQKRRRANNTILTLNLFLADLLFVSTVPFVITVRWTKAWKLGSAACHLIMYFISMSGTVTITTLAAISIERLLAILKMETTPSLNPRWTLGVLLLIWFFCAVAMLPLSLFSRVIPVSSSQEGEMHICALIWPHLMGEVVWYVIFFAFGFLVPGFSIVISYTKILQIKQRCKRRLHMTTSQRQAQSSAVSKQDFKLFRTLLILMISFFIMWSPIFIFTFLIRIHNFQVHFPITSSMFVWVLTFTLANSALNPVLYSLCQLRHKWQRLCCATAVTTGQRAVTQ</sequence>
<comment type="subcellular location">
    <subcellularLocation>
        <location evidence="1">Membrane</location>
        <topology evidence="1">Multi-pass membrane protein</topology>
    </subcellularLocation>
</comment>
<evidence type="ECO:0000256" key="4">
    <source>
        <dbReference type="ARBA" id="ARBA00023040"/>
    </source>
</evidence>
<dbReference type="CDD" id="cd00637">
    <property type="entry name" value="7tm_classA_rhodopsin-like"/>
    <property type="match status" value="1"/>
</dbReference>
<evidence type="ECO:0000256" key="6">
    <source>
        <dbReference type="ARBA" id="ARBA00023170"/>
    </source>
</evidence>
<evidence type="ECO:0000256" key="2">
    <source>
        <dbReference type="ARBA" id="ARBA00022692"/>
    </source>
</evidence>
<evidence type="ECO:0000256" key="7">
    <source>
        <dbReference type="ARBA" id="ARBA00023224"/>
    </source>
</evidence>
<keyword evidence="4" id="KW-0297">G-protein coupled receptor</keyword>
<dbReference type="SUPFAM" id="SSF81321">
    <property type="entry name" value="Family A G protein-coupled receptor-like"/>
    <property type="match status" value="1"/>
</dbReference>
<reference evidence="10" key="1">
    <citation type="journal article" date="2016" name="Nat. Commun.">
        <title>The channel catfish genome sequence provides insights into the evolution of scale formation in teleosts.</title>
        <authorList>
            <person name="Liu Z."/>
            <person name="Liu S."/>
            <person name="Yao J."/>
            <person name="Bao L."/>
            <person name="Zhang J."/>
            <person name="Li Y."/>
            <person name="Jiang C."/>
            <person name="Sun L."/>
            <person name="Wang R."/>
            <person name="Zhang Y."/>
            <person name="Zhou T."/>
            <person name="Zeng Q."/>
            <person name="Fu Q."/>
            <person name="Gao S."/>
            <person name="Li N."/>
            <person name="Koren S."/>
            <person name="Jiang Y."/>
            <person name="Zimin A."/>
            <person name="Xu P."/>
            <person name="Phillippy A.M."/>
            <person name="Geng X."/>
            <person name="Song L."/>
            <person name="Sun F."/>
            <person name="Li C."/>
            <person name="Wang X."/>
            <person name="Chen A."/>
            <person name="Jin Y."/>
            <person name="Yuan Z."/>
            <person name="Yang Y."/>
            <person name="Tan S."/>
            <person name="Peatman E."/>
            <person name="Lu J."/>
            <person name="Qin Z."/>
            <person name="Dunham R."/>
            <person name="Li Z."/>
            <person name="Sonstegard T."/>
            <person name="Feng J."/>
            <person name="Danzmann R.G."/>
            <person name="Schroeder S."/>
            <person name="Scheffler B."/>
            <person name="Duke M.V."/>
            <person name="Ballard L."/>
            <person name="Kucuktas H."/>
            <person name="Kaltenboeck L."/>
            <person name="Liu H."/>
            <person name="Armbruster J."/>
            <person name="Xie Y."/>
            <person name="Kirby M.L."/>
            <person name="Tian Y."/>
            <person name="Flanagan M.E."/>
            <person name="Mu W."/>
            <person name="Waldbieser G.C."/>
        </authorList>
    </citation>
    <scope>NUCLEOTIDE SEQUENCE [LARGE SCALE GENOMIC DNA]</scope>
    <source>
        <strain evidence="10">SDA103</strain>
    </source>
</reference>
<dbReference type="Proteomes" id="UP000221080">
    <property type="component" value="Chromosome 29"/>
</dbReference>
<dbReference type="GeneID" id="108260699"/>
<dbReference type="InterPro" id="IPR017452">
    <property type="entry name" value="GPCR_Rhodpsn_7TM"/>
</dbReference>
<dbReference type="Gene3D" id="1.20.1070.10">
    <property type="entry name" value="Rhodopsin 7-helix transmembrane proteins"/>
    <property type="match status" value="1"/>
</dbReference>
<evidence type="ECO:0000313" key="10">
    <source>
        <dbReference type="Proteomes" id="UP000221080"/>
    </source>
</evidence>